<keyword evidence="1" id="KW-1133">Transmembrane helix</keyword>
<reference evidence="2" key="1">
    <citation type="journal article" date="2015" name="Nature">
        <title>Complex archaea that bridge the gap between prokaryotes and eukaryotes.</title>
        <authorList>
            <person name="Spang A."/>
            <person name="Saw J.H."/>
            <person name="Jorgensen S.L."/>
            <person name="Zaremba-Niedzwiedzka K."/>
            <person name="Martijn J."/>
            <person name="Lind A.E."/>
            <person name="van Eijk R."/>
            <person name="Schleper C."/>
            <person name="Guy L."/>
            <person name="Ettema T.J."/>
        </authorList>
    </citation>
    <scope>NUCLEOTIDE SEQUENCE</scope>
</reference>
<feature type="transmembrane region" description="Helical" evidence="1">
    <location>
        <begin position="57"/>
        <end position="79"/>
    </location>
</feature>
<feature type="transmembrane region" description="Helical" evidence="1">
    <location>
        <begin position="91"/>
        <end position="114"/>
    </location>
</feature>
<evidence type="ECO:0000313" key="2">
    <source>
        <dbReference type="EMBL" id="KKL22431.1"/>
    </source>
</evidence>
<comment type="caution">
    <text evidence="2">The sequence shown here is derived from an EMBL/GenBank/DDBJ whole genome shotgun (WGS) entry which is preliminary data.</text>
</comment>
<sequence>MNKAGLGTSGSATAWYVIPGDSYLVRWFNTLHWPYTMWNLSYVAIGAALADEVRWDVLGWTCLAFFLGMGVAAHALDLLKGDPLALRLPRAHLVVVAVVSLALAALVGVMNIVWGNVPAEMALGILF</sequence>
<accession>A0A0F9DXL8</accession>
<protein>
    <submittedName>
        <fullName evidence="2">Uncharacterized protein</fullName>
    </submittedName>
</protein>
<name>A0A0F9DXL8_9ZZZZ</name>
<organism evidence="2">
    <name type="scientific">marine sediment metagenome</name>
    <dbReference type="NCBI Taxonomy" id="412755"/>
    <lineage>
        <taxon>unclassified sequences</taxon>
        <taxon>metagenomes</taxon>
        <taxon>ecological metagenomes</taxon>
    </lineage>
</organism>
<dbReference type="AlphaFoldDB" id="A0A0F9DXL8"/>
<feature type="non-terminal residue" evidence="2">
    <location>
        <position position="127"/>
    </location>
</feature>
<dbReference type="EMBL" id="LAZR01037351">
    <property type="protein sequence ID" value="KKL22431.1"/>
    <property type="molecule type" value="Genomic_DNA"/>
</dbReference>
<keyword evidence="1" id="KW-0812">Transmembrane</keyword>
<keyword evidence="1" id="KW-0472">Membrane</keyword>
<proteinExistence type="predicted"/>
<evidence type="ECO:0000256" key="1">
    <source>
        <dbReference type="SAM" id="Phobius"/>
    </source>
</evidence>
<gene>
    <name evidence="2" type="ORF">LCGC14_2435480</name>
</gene>